<organism evidence="1 2">
    <name type="scientific">Mesorhizobium hungaricum</name>
    <dbReference type="NCBI Taxonomy" id="1566387"/>
    <lineage>
        <taxon>Bacteria</taxon>
        <taxon>Pseudomonadati</taxon>
        <taxon>Pseudomonadota</taxon>
        <taxon>Alphaproteobacteria</taxon>
        <taxon>Hyphomicrobiales</taxon>
        <taxon>Phyllobacteriaceae</taxon>
        <taxon>Mesorhizobium</taxon>
    </lineage>
</organism>
<dbReference type="STRING" id="1566387.QV13_27655"/>
<protein>
    <recommendedName>
        <fullName evidence="3">SnoaL-like domain-containing protein</fullName>
    </recommendedName>
</protein>
<dbReference type="OrthoDB" id="8030579at2"/>
<evidence type="ECO:0000313" key="1">
    <source>
        <dbReference type="EMBL" id="OCX13809.1"/>
    </source>
</evidence>
<comment type="caution">
    <text evidence="1">The sequence shown here is derived from an EMBL/GenBank/DDBJ whole genome shotgun (WGS) entry which is preliminary data.</text>
</comment>
<dbReference type="Proteomes" id="UP000094412">
    <property type="component" value="Unassembled WGS sequence"/>
</dbReference>
<accession>A0A1C2DGC0</accession>
<dbReference type="RefSeq" id="WP_024923067.1">
    <property type="nucleotide sequence ID" value="NZ_MDEO01000036.1"/>
</dbReference>
<evidence type="ECO:0000313" key="2">
    <source>
        <dbReference type="Proteomes" id="UP000094412"/>
    </source>
</evidence>
<dbReference type="EMBL" id="MDEO01000036">
    <property type="protein sequence ID" value="OCX13809.1"/>
    <property type="molecule type" value="Genomic_DNA"/>
</dbReference>
<keyword evidence="2" id="KW-1185">Reference proteome</keyword>
<name>A0A1C2DGC0_9HYPH</name>
<dbReference type="AlphaFoldDB" id="A0A1C2DGC0"/>
<reference evidence="1 2" key="1">
    <citation type="submission" date="2016-08" db="EMBL/GenBank/DDBJ databases">
        <title>Whole genome sequence of Mesorhizobium sp. strain UASWS1009 isolated from industrial sewage.</title>
        <authorList>
            <person name="Crovadore J."/>
            <person name="Calmin G."/>
            <person name="Chablais R."/>
            <person name="Cochard B."/>
            <person name="Lefort F."/>
        </authorList>
    </citation>
    <scope>NUCLEOTIDE SEQUENCE [LARGE SCALE GENOMIC DNA]</scope>
    <source>
        <strain evidence="1 2">UASWS1009</strain>
    </source>
</reference>
<gene>
    <name evidence="1" type="ORF">QV13_27655</name>
</gene>
<dbReference type="SUPFAM" id="SSF54427">
    <property type="entry name" value="NTF2-like"/>
    <property type="match status" value="1"/>
</dbReference>
<dbReference type="InterPro" id="IPR032710">
    <property type="entry name" value="NTF2-like_dom_sf"/>
</dbReference>
<sequence length="138" mass="15086">MSVVGWREFSTATLLGLMLVSARADEAALIDRWYSALLTADRTSLAELLSDDARIRLHDIGVEQTKPEFIASMDEWRGAVAGATIRHRIEKAETGLVTVIVCYDFPGNDLLTRESFALSGSRITASSQETIAESCSGY</sequence>
<proteinExistence type="predicted"/>
<evidence type="ECO:0008006" key="3">
    <source>
        <dbReference type="Google" id="ProtNLM"/>
    </source>
</evidence>
<dbReference type="Gene3D" id="3.10.450.50">
    <property type="match status" value="1"/>
</dbReference>